<accession>A0A2P2IY28</accession>
<evidence type="ECO:0000313" key="1">
    <source>
        <dbReference type="EMBL" id="MBW86105.1"/>
    </source>
</evidence>
<dbReference type="AlphaFoldDB" id="A0A2P2IY28"/>
<name>A0A2P2IY28_RHIMU</name>
<reference evidence="1" key="1">
    <citation type="submission" date="2018-02" db="EMBL/GenBank/DDBJ databases">
        <title>Rhizophora mucronata_Transcriptome.</title>
        <authorList>
            <person name="Meera S.P."/>
            <person name="Sreeshan A."/>
            <person name="Augustine A."/>
        </authorList>
    </citation>
    <scope>NUCLEOTIDE SEQUENCE</scope>
    <source>
        <tissue evidence="1">Leaf</tissue>
    </source>
</reference>
<organism evidence="1">
    <name type="scientific">Rhizophora mucronata</name>
    <name type="common">Asiatic mangrove</name>
    <dbReference type="NCBI Taxonomy" id="61149"/>
    <lineage>
        <taxon>Eukaryota</taxon>
        <taxon>Viridiplantae</taxon>
        <taxon>Streptophyta</taxon>
        <taxon>Embryophyta</taxon>
        <taxon>Tracheophyta</taxon>
        <taxon>Spermatophyta</taxon>
        <taxon>Magnoliopsida</taxon>
        <taxon>eudicotyledons</taxon>
        <taxon>Gunneridae</taxon>
        <taxon>Pentapetalae</taxon>
        <taxon>rosids</taxon>
        <taxon>fabids</taxon>
        <taxon>Malpighiales</taxon>
        <taxon>Rhizophoraceae</taxon>
        <taxon>Rhizophora</taxon>
    </lineage>
</organism>
<protein>
    <submittedName>
        <fullName evidence="1">Uncharacterized protein</fullName>
    </submittedName>
</protein>
<dbReference type="EMBL" id="GGEC01005622">
    <property type="protein sequence ID" value="MBW86105.1"/>
    <property type="molecule type" value="Transcribed_RNA"/>
</dbReference>
<proteinExistence type="predicted"/>
<sequence length="49" mass="5498">MMEDYGTVVCQSFAWLNPFLSIRELVVLHHLIGGLRIQCCASDKASTPF</sequence>